<dbReference type="AlphaFoldDB" id="A0A1U7NLY4"/>
<proteinExistence type="inferred from homology"/>
<reference evidence="9 10" key="1">
    <citation type="submission" date="2016-11" db="EMBL/GenBank/DDBJ databases">
        <title>Description of two novel members of the family Erysipelotrichaceae: Ileibacterium lipovorans gen. nov., sp. nov. and Dubosiella newyorkensis, gen. nov., sp. nov.</title>
        <authorList>
            <person name="Cox L.M."/>
            <person name="Sohn J."/>
            <person name="Tyrrell K.L."/>
            <person name="Citron D.M."/>
            <person name="Lawson P.A."/>
            <person name="Patel N.B."/>
            <person name="Iizumi T."/>
            <person name="Perez-Perez G.I."/>
            <person name="Goldstein E.J."/>
            <person name="Blaser M.J."/>
        </authorList>
    </citation>
    <scope>NUCLEOTIDE SEQUENCE [LARGE SCALE GENOMIC DNA]</scope>
    <source>
        <strain evidence="9 10">NYU-BL-A4</strain>
    </source>
</reference>
<feature type="transmembrane region" description="Helical" evidence="8">
    <location>
        <begin position="149"/>
        <end position="169"/>
    </location>
</feature>
<keyword evidence="5 8" id="KW-0812">Transmembrane</keyword>
<dbReference type="CDD" id="cd06550">
    <property type="entry name" value="TM_ABC_iron-siderophores_like"/>
    <property type="match status" value="1"/>
</dbReference>
<dbReference type="RefSeq" id="WP_076341602.1">
    <property type="nucleotide sequence ID" value="NZ_CAPQIB010000025.1"/>
</dbReference>
<dbReference type="EMBL" id="MPKA01000068">
    <property type="protein sequence ID" value="OLU46089.1"/>
    <property type="molecule type" value="Genomic_DNA"/>
</dbReference>
<dbReference type="PANTHER" id="PTHR30472:SF64">
    <property type="entry name" value="IRON(3+)-HYDROXAMATE IMPORT SYSTEM PERMEASE PROTEIN FHUG"/>
    <property type="match status" value="1"/>
</dbReference>
<dbReference type="Pfam" id="PF01032">
    <property type="entry name" value="FecCD"/>
    <property type="match status" value="1"/>
</dbReference>
<feature type="transmembrane region" description="Helical" evidence="8">
    <location>
        <begin position="189"/>
        <end position="211"/>
    </location>
</feature>
<evidence type="ECO:0000256" key="2">
    <source>
        <dbReference type="ARBA" id="ARBA00007935"/>
    </source>
</evidence>
<dbReference type="GO" id="GO:0033214">
    <property type="term" value="P:siderophore-iron import into cell"/>
    <property type="evidence" value="ECO:0007669"/>
    <property type="project" value="TreeGrafter"/>
</dbReference>
<dbReference type="SUPFAM" id="SSF81345">
    <property type="entry name" value="ABC transporter involved in vitamin B12 uptake, BtuC"/>
    <property type="match status" value="1"/>
</dbReference>
<comment type="similarity">
    <text evidence="2">Belongs to the binding-protein-dependent transport system permease family. FecCD subfamily.</text>
</comment>
<evidence type="ECO:0000313" key="10">
    <source>
        <dbReference type="Proteomes" id="UP000186705"/>
    </source>
</evidence>
<evidence type="ECO:0000313" key="9">
    <source>
        <dbReference type="EMBL" id="OLU46089.1"/>
    </source>
</evidence>
<feature type="transmembrane region" description="Helical" evidence="8">
    <location>
        <begin position="280"/>
        <end position="298"/>
    </location>
</feature>
<feature type="transmembrane region" description="Helical" evidence="8">
    <location>
        <begin position="310"/>
        <end position="327"/>
    </location>
</feature>
<dbReference type="InterPro" id="IPR000522">
    <property type="entry name" value="ABC_transptr_permease_BtuC"/>
</dbReference>
<dbReference type="OrthoDB" id="9792889at2"/>
<sequence length="329" mass="35722">MFKNVKVLFPCLIVLILLLLVLDIQAGYASIPWNELLSSLFAHGDETTRFLIVELRLPRVLASLLIGIGLSLSGCVLQGVSHNEMTEPGLLGINAGAGLMMALYLLLFQNQSPHFSFLLPLLAFAGAGLTFWIEYKLASNKKKLHPNRLLLMGVAISMAITSLTTILMLKMPDQQYAFVQSWIAGNIWGASWTSVLFLTVSMAVIFGLIAYKSRILNALALQEEVSIGIGVNVFKESRLFFVLAIILASLCASIGGGLSFVGLVCPHLARRIVGPNYKKLVPASVLIGGVLLLVADIGSRTLFLPYEMPIGIVATVIGAPYFLYLLMKN</sequence>
<dbReference type="GeneID" id="78275730"/>
<gene>
    <name evidence="9" type="ORF">BO225_07220</name>
</gene>
<comment type="caution">
    <text evidence="9">The sequence shown here is derived from an EMBL/GenBank/DDBJ whole genome shotgun (WGS) entry which is preliminary data.</text>
</comment>
<feature type="transmembrane region" description="Helical" evidence="8">
    <location>
        <begin position="239"/>
        <end position="260"/>
    </location>
</feature>
<dbReference type="GO" id="GO:0005886">
    <property type="term" value="C:plasma membrane"/>
    <property type="evidence" value="ECO:0007669"/>
    <property type="project" value="UniProtKB-SubCell"/>
</dbReference>
<name>A0A1U7NLY4_9FIRM</name>
<dbReference type="InterPro" id="IPR037294">
    <property type="entry name" value="ABC_BtuC-like"/>
</dbReference>
<evidence type="ECO:0000256" key="6">
    <source>
        <dbReference type="ARBA" id="ARBA00022989"/>
    </source>
</evidence>
<keyword evidence="10" id="KW-1185">Reference proteome</keyword>
<dbReference type="Proteomes" id="UP000186705">
    <property type="component" value="Unassembled WGS sequence"/>
</dbReference>
<keyword evidence="3" id="KW-0813">Transport</keyword>
<keyword evidence="4" id="KW-1003">Cell membrane</keyword>
<evidence type="ECO:0000256" key="4">
    <source>
        <dbReference type="ARBA" id="ARBA00022475"/>
    </source>
</evidence>
<protein>
    <submittedName>
        <fullName evidence="9">Iron ABC transporter permease</fullName>
    </submittedName>
</protein>
<dbReference type="Gene3D" id="1.10.3470.10">
    <property type="entry name" value="ABC transporter involved in vitamin B12 uptake, BtuC"/>
    <property type="match status" value="1"/>
</dbReference>
<comment type="subcellular location">
    <subcellularLocation>
        <location evidence="1">Cell membrane</location>
        <topology evidence="1">Multi-pass membrane protein</topology>
    </subcellularLocation>
</comment>
<dbReference type="STRING" id="1862672.BO225_07220"/>
<feature type="transmembrane region" description="Helical" evidence="8">
    <location>
        <begin position="114"/>
        <end position="137"/>
    </location>
</feature>
<dbReference type="FunFam" id="1.10.3470.10:FF:000001">
    <property type="entry name" value="Vitamin B12 ABC transporter permease BtuC"/>
    <property type="match status" value="1"/>
</dbReference>
<evidence type="ECO:0000256" key="5">
    <source>
        <dbReference type="ARBA" id="ARBA00022692"/>
    </source>
</evidence>
<keyword evidence="6 8" id="KW-1133">Transmembrane helix</keyword>
<evidence type="ECO:0000256" key="1">
    <source>
        <dbReference type="ARBA" id="ARBA00004651"/>
    </source>
</evidence>
<keyword evidence="7 8" id="KW-0472">Membrane</keyword>
<accession>A0A1U7NLY4</accession>
<evidence type="ECO:0000256" key="3">
    <source>
        <dbReference type="ARBA" id="ARBA00022448"/>
    </source>
</evidence>
<dbReference type="GO" id="GO:0022857">
    <property type="term" value="F:transmembrane transporter activity"/>
    <property type="evidence" value="ECO:0007669"/>
    <property type="project" value="InterPro"/>
</dbReference>
<organism evidence="9 10">
    <name type="scientific">Dubosiella newyorkensis</name>
    <dbReference type="NCBI Taxonomy" id="1862672"/>
    <lineage>
        <taxon>Bacteria</taxon>
        <taxon>Bacillati</taxon>
        <taxon>Bacillota</taxon>
        <taxon>Erysipelotrichia</taxon>
        <taxon>Erysipelotrichales</taxon>
        <taxon>Erysipelotrichaceae</taxon>
        <taxon>Dubosiella</taxon>
    </lineage>
</organism>
<evidence type="ECO:0000256" key="8">
    <source>
        <dbReference type="SAM" id="Phobius"/>
    </source>
</evidence>
<feature type="transmembrane region" description="Helical" evidence="8">
    <location>
        <begin position="60"/>
        <end position="77"/>
    </location>
</feature>
<evidence type="ECO:0000256" key="7">
    <source>
        <dbReference type="ARBA" id="ARBA00023136"/>
    </source>
</evidence>
<feature type="transmembrane region" description="Helical" evidence="8">
    <location>
        <begin position="89"/>
        <end position="108"/>
    </location>
</feature>
<dbReference type="PANTHER" id="PTHR30472">
    <property type="entry name" value="FERRIC ENTEROBACTIN TRANSPORT SYSTEM PERMEASE PROTEIN"/>
    <property type="match status" value="1"/>
</dbReference>